<dbReference type="Pfam" id="PF05194">
    <property type="entry name" value="UreE_C"/>
    <property type="match status" value="1"/>
</dbReference>
<dbReference type="GO" id="GO:0006457">
    <property type="term" value="P:protein folding"/>
    <property type="evidence" value="ECO:0007669"/>
    <property type="project" value="InterPro"/>
</dbReference>
<evidence type="ECO:0000313" key="5">
    <source>
        <dbReference type="EMBL" id="KJV09472.1"/>
    </source>
</evidence>
<dbReference type="EMBL" id="LAJY01000276">
    <property type="protein sequence ID" value="KJV09472.1"/>
    <property type="molecule type" value="Genomic_DNA"/>
</dbReference>
<dbReference type="SUPFAM" id="SSF69737">
    <property type="entry name" value="Urease metallochaperone UreE, C-terminal domain"/>
    <property type="match status" value="1"/>
</dbReference>
<dbReference type="Proteomes" id="UP000033774">
    <property type="component" value="Unassembled WGS sequence"/>
</dbReference>
<dbReference type="InterPro" id="IPR012406">
    <property type="entry name" value="UreE"/>
</dbReference>
<evidence type="ECO:0000259" key="4">
    <source>
        <dbReference type="Pfam" id="PF05194"/>
    </source>
</evidence>
<dbReference type="GO" id="GO:0005737">
    <property type="term" value="C:cytoplasm"/>
    <property type="evidence" value="ECO:0007669"/>
    <property type="project" value="InterPro"/>
</dbReference>
<dbReference type="GO" id="GO:0019627">
    <property type="term" value="P:urea metabolic process"/>
    <property type="evidence" value="ECO:0007669"/>
    <property type="project" value="InterPro"/>
</dbReference>
<protein>
    <recommendedName>
        <fullName evidence="4">Urease accessory protein UreE C-terminal domain-containing protein</fullName>
    </recommendedName>
</protein>
<accession>A0A0F3IS58</accession>
<evidence type="ECO:0000256" key="2">
    <source>
        <dbReference type="ARBA" id="ARBA00022596"/>
    </source>
</evidence>
<dbReference type="GO" id="GO:0016151">
    <property type="term" value="F:nickel cation binding"/>
    <property type="evidence" value="ECO:0007669"/>
    <property type="project" value="InterPro"/>
</dbReference>
<proteinExistence type="predicted"/>
<dbReference type="AlphaFoldDB" id="A0A0F3IS58"/>
<keyword evidence="6" id="KW-1185">Reference proteome</keyword>
<gene>
    <name evidence="5" type="ORF">VZ95_11265</name>
</gene>
<dbReference type="GO" id="GO:0065003">
    <property type="term" value="P:protein-containing complex assembly"/>
    <property type="evidence" value="ECO:0007669"/>
    <property type="project" value="InterPro"/>
</dbReference>
<dbReference type="InterPro" id="IPR007864">
    <property type="entry name" value="UreE_C_dom"/>
</dbReference>
<evidence type="ECO:0000313" key="6">
    <source>
        <dbReference type="Proteomes" id="UP000033774"/>
    </source>
</evidence>
<dbReference type="PIRSF" id="PIRSF036402">
    <property type="entry name" value="Ureas_acces_UreE"/>
    <property type="match status" value="1"/>
</dbReference>
<reference evidence="5 6" key="1">
    <citation type="submission" date="2015-03" db="EMBL/GenBank/DDBJ databases">
        <title>Draft genome sequence of Elstera litoralis.</title>
        <authorList>
            <person name="Rahalkar M.C."/>
            <person name="Dhakephalkar P.K."/>
            <person name="Pore S.D."/>
            <person name="Arora P."/>
            <person name="Kapse N.G."/>
            <person name="Pandit P.S."/>
        </authorList>
    </citation>
    <scope>NUCLEOTIDE SEQUENCE [LARGE SCALE GENOMIC DNA]</scope>
    <source>
        <strain evidence="5 6">Dia-1</strain>
    </source>
</reference>
<dbReference type="Gene3D" id="3.30.70.790">
    <property type="entry name" value="UreE, C-terminal domain"/>
    <property type="match status" value="1"/>
</dbReference>
<keyword evidence="1" id="KW-0963">Cytoplasm</keyword>
<evidence type="ECO:0000256" key="1">
    <source>
        <dbReference type="ARBA" id="ARBA00022490"/>
    </source>
</evidence>
<feature type="domain" description="Urease accessory protein UreE C-terminal" evidence="4">
    <location>
        <begin position="65"/>
        <end position="128"/>
    </location>
</feature>
<keyword evidence="3" id="KW-0143">Chaperone</keyword>
<evidence type="ECO:0000256" key="3">
    <source>
        <dbReference type="ARBA" id="ARBA00023186"/>
    </source>
</evidence>
<name>A0A0F3IS58_9PROT</name>
<sequence>MRGTWALAAAAGVVPVTHKQRHGRQRLKLGADTLTVTVERDQLLNDGDALVTETGTHYLVRTVPERVLLVSCADAIVTARLSWHLGARGVPLEIQTGGVIIPDSPANRRLVSGLGAEGEPVKRVFTPELSELIRPPRRRG</sequence>
<keyword evidence="2" id="KW-0533">Nickel</keyword>
<comment type="caution">
    <text evidence="5">The sequence shown here is derived from an EMBL/GenBank/DDBJ whole genome shotgun (WGS) entry which is preliminary data.</text>
</comment>
<organism evidence="5 6">
    <name type="scientific">Elstera litoralis</name>
    <dbReference type="NCBI Taxonomy" id="552518"/>
    <lineage>
        <taxon>Bacteria</taxon>
        <taxon>Pseudomonadati</taxon>
        <taxon>Pseudomonadota</taxon>
        <taxon>Alphaproteobacteria</taxon>
        <taxon>Rhodospirillales</taxon>
        <taxon>Rhodospirillaceae</taxon>
        <taxon>Elstera</taxon>
    </lineage>
</organism>